<gene>
    <name evidence="2" type="ORF">HYG85_09880</name>
</gene>
<protein>
    <recommendedName>
        <fullName evidence="1">Tail specific protease domain-containing protein</fullName>
    </recommendedName>
</protein>
<proteinExistence type="predicted"/>
<dbReference type="GO" id="GO:0006508">
    <property type="term" value="P:proteolysis"/>
    <property type="evidence" value="ECO:0007669"/>
    <property type="project" value="InterPro"/>
</dbReference>
<dbReference type="SMART" id="SM00245">
    <property type="entry name" value="TSPc"/>
    <property type="match status" value="1"/>
</dbReference>
<reference evidence="2 3" key="1">
    <citation type="submission" date="2020-07" db="EMBL/GenBank/DDBJ databases">
        <title>Vallitalea guaymasensis genome.</title>
        <authorList>
            <person name="Postec A."/>
        </authorList>
    </citation>
    <scope>NUCLEOTIDE SEQUENCE [LARGE SCALE GENOMIC DNA]</scope>
    <source>
        <strain evidence="2 3">Ra1766G1</strain>
    </source>
</reference>
<sequence>MKRKYSILIIAIIILILVYKVINNENYIEKDKMSNDLMTLKETIIANHPSMQETDQIKSYVKFIDKLIKELPSKQKINQFYFIVSKALAYLNDGHTTIDYYQDDGDFLDLDIIWIGEDLYINKSTDILHKGDKIIKIGNYNCKDLLNKMKDIIPADNKGWLKYRIEQLLPQKKYLQYLGLIDQNNQIDLVINRKNNTMEKVSVKLDVIERKSKEFKNYYTIDSENSTAIMYLYYLEHNDETREFLEAFFTQVKDNNINKVILDLRESPGGDSFFISDLIKYYDVESYVDLNYIMMTNKKKEELLFIGDTYILISKKTFSSSSALAAVYKYNKLGIIVGEPTGTKVHSFGNSKSYMLSNSKIIYKVATMPVKNPLSQNNQFNDAIYPDIYITLRKEDLINETDFILERILNNE</sequence>
<keyword evidence="3" id="KW-1185">Reference proteome</keyword>
<dbReference type="GO" id="GO:0030288">
    <property type="term" value="C:outer membrane-bounded periplasmic space"/>
    <property type="evidence" value="ECO:0007669"/>
    <property type="project" value="TreeGrafter"/>
</dbReference>
<dbReference type="EMBL" id="CP058561">
    <property type="protein sequence ID" value="QUH29217.1"/>
    <property type="molecule type" value="Genomic_DNA"/>
</dbReference>
<dbReference type="GO" id="GO:0004175">
    <property type="term" value="F:endopeptidase activity"/>
    <property type="evidence" value="ECO:0007669"/>
    <property type="project" value="TreeGrafter"/>
</dbReference>
<name>A0A8J8MA89_9FIRM</name>
<organism evidence="2 3">
    <name type="scientific">Vallitalea guaymasensis</name>
    <dbReference type="NCBI Taxonomy" id="1185412"/>
    <lineage>
        <taxon>Bacteria</taxon>
        <taxon>Bacillati</taxon>
        <taxon>Bacillota</taxon>
        <taxon>Clostridia</taxon>
        <taxon>Lachnospirales</taxon>
        <taxon>Vallitaleaceae</taxon>
        <taxon>Vallitalea</taxon>
    </lineage>
</organism>
<dbReference type="GO" id="GO:0008236">
    <property type="term" value="F:serine-type peptidase activity"/>
    <property type="evidence" value="ECO:0007669"/>
    <property type="project" value="InterPro"/>
</dbReference>
<evidence type="ECO:0000313" key="3">
    <source>
        <dbReference type="Proteomes" id="UP000677305"/>
    </source>
</evidence>
<dbReference type="AlphaFoldDB" id="A0A8J8MA89"/>
<feature type="domain" description="Tail specific protease" evidence="1">
    <location>
        <begin position="184"/>
        <end position="391"/>
    </location>
</feature>
<dbReference type="RefSeq" id="WP_212693333.1">
    <property type="nucleotide sequence ID" value="NZ_CP058561.1"/>
</dbReference>
<dbReference type="SUPFAM" id="SSF52096">
    <property type="entry name" value="ClpP/crotonase"/>
    <property type="match status" value="1"/>
</dbReference>
<evidence type="ECO:0000259" key="1">
    <source>
        <dbReference type="SMART" id="SM00245"/>
    </source>
</evidence>
<dbReference type="KEGG" id="vgu:HYG85_09880"/>
<dbReference type="PANTHER" id="PTHR32060:SF30">
    <property type="entry name" value="CARBOXY-TERMINAL PROCESSING PROTEASE CTPA"/>
    <property type="match status" value="1"/>
</dbReference>
<dbReference type="Proteomes" id="UP000677305">
    <property type="component" value="Chromosome"/>
</dbReference>
<evidence type="ECO:0000313" key="2">
    <source>
        <dbReference type="EMBL" id="QUH29217.1"/>
    </source>
</evidence>
<dbReference type="InterPro" id="IPR029045">
    <property type="entry name" value="ClpP/crotonase-like_dom_sf"/>
</dbReference>
<dbReference type="PANTHER" id="PTHR32060">
    <property type="entry name" value="TAIL-SPECIFIC PROTEASE"/>
    <property type="match status" value="1"/>
</dbReference>
<dbReference type="Gene3D" id="3.90.226.10">
    <property type="entry name" value="2-enoyl-CoA Hydratase, Chain A, domain 1"/>
    <property type="match status" value="1"/>
</dbReference>
<dbReference type="GO" id="GO:0007165">
    <property type="term" value="P:signal transduction"/>
    <property type="evidence" value="ECO:0007669"/>
    <property type="project" value="TreeGrafter"/>
</dbReference>
<accession>A0A8J8MA89</accession>
<dbReference type="InterPro" id="IPR005151">
    <property type="entry name" value="Tail-specific_protease"/>
</dbReference>
<dbReference type="Pfam" id="PF03572">
    <property type="entry name" value="Peptidase_S41"/>
    <property type="match status" value="1"/>
</dbReference>